<dbReference type="EMBL" id="CP050253">
    <property type="protein sequence ID" value="QIQ21437.1"/>
    <property type="molecule type" value="Genomic_DNA"/>
</dbReference>
<name>A0A6G9IC72_9GAMM</name>
<dbReference type="Proteomes" id="UP000501168">
    <property type="component" value="Chromosome"/>
</dbReference>
<gene>
    <name evidence="1" type="ORF">IPMB12_06910</name>
</gene>
<dbReference type="RefSeq" id="WP_166916250.1">
    <property type="nucleotide sequence ID" value="NZ_CP050253.1"/>
</dbReference>
<dbReference type="AlphaFoldDB" id="A0A6G9IC72"/>
<dbReference type="KEGG" id="orb:IPMB12_06910"/>
<keyword evidence="2" id="KW-1185">Reference proteome</keyword>
<protein>
    <submittedName>
        <fullName evidence="1">Uncharacterized protein</fullName>
    </submittedName>
</protein>
<sequence>MLSDDLHREISRSQGKLTSFYDLDPMGRIKQQVASFAQDLDLKNKNKLLIASGPVKRSYQYDKAGNWKKRARDQFAAQGKCYKKKCKGK</sequence>
<organism evidence="1 2">
    <name type="scientific">Zophobihabitans entericus</name>
    <dbReference type="NCBI Taxonomy" id="1635327"/>
    <lineage>
        <taxon>Bacteria</taxon>
        <taxon>Pseudomonadati</taxon>
        <taxon>Pseudomonadota</taxon>
        <taxon>Gammaproteobacteria</taxon>
        <taxon>Orbales</taxon>
        <taxon>Orbaceae</taxon>
        <taxon>Zophobihabitans</taxon>
    </lineage>
</organism>
<reference evidence="1 2" key="1">
    <citation type="submission" date="2020-03" db="EMBL/GenBank/DDBJ databases">
        <title>Complete genome sequence of Orbus sp. IPMB12 (BCRC 80908).</title>
        <authorList>
            <person name="Lo W.-S."/>
            <person name="Chang T.-H."/>
            <person name="Kuo C.-H."/>
        </authorList>
    </citation>
    <scope>NUCLEOTIDE SEQUENCE [LARGE SCALE GENOMIC DNA]</scope>
    <source>
        <strain evidence="1 2">IPMB12</strain>
    </source>
</reference>
<dbReference type="InParanoid" id="A0A6G9IC72"/>
<evidence type="ECO:0000313" key="1">
    <source>
        <dbReference type="EMBL" id="QIQ21437.1"/>
    </source>
</evidence>
<proteinExistence type="predicted"/>
<accession>A0A6G9IC72</accession>
<evidence type="ECO:0000313" key="2">
    <source>
        <dbReference type="Proteomes" id="UP000501168"/>
    </source>
</evidence>